<comment type="caution">
    <text evidence="4">The sequence shown here is derived from an EMBL/GenBank/DDBJ whole genome shotgun (WGS) entry which is preliminary data.</text>
</comment>
<organism evidence="4 5">
    <name type="scientific">Christiangramia sediminicola</name>
    <dbReference type="NCBI Taxonomy" id="3073267"/>
    <lineage>
        <taxon>Bacteria</taxon>
        <taxon>Pseudomonadati</taxon>
        <taxon>Bacteroidota</taxon>
        <taxon>Flavobacteriia</taxon>
        <taxon>Flavobacteriales</taxon>
        <taxon>Flavobacteriaceae</taxon>
        <taxon>Christiangramia</taxon>
    </lineage>
</organism>
<keyword evidence="2" id="KW-0472">Membrane</keyword>
<dbReference type="PANTHER" id="PTHR14097">
    <property type="entry name" value="OXIDOREDUCTASE HTATIP2"/>
    <property type="match status" value="1"/>
</dbReference>
<protein>
    <submittedName>
        <fullName evidence="4">NAD-dependent epimerase/dehydratase family protein</fullName>
    </submittedName>
</protein>
<evidence type="ECO:0000313" key="5">
    <source>
        <dbReference type="Proteomes" id="UP001257234"/>
    </source>
</evidence>
<accession>A0ABU1ETG5</accession>
<dbReference type="RefSeq" id="WP_309562137.1">
    <property type="nucleotide sequence ID" value="NZ_JAVJIU010000004.1"/>
</dbReference>
<keyword evidence="5" id="KW-1185">Reference proteome</keyword>
<proteinExistence type="predicted"/>
<evidence type="ECO:0000313" key="4">
    <source>
        <dbReference type="EMBL" id="MDR5591272.1"/>
    </source>
</evidence>
<name>A0ABU1ETG5_9FLAO</name>
<dbReference type="SUPFAM" id="SSF51735">
    <property type="entry name" value="NAD(P)-binding Rossmann-fold domains"/>
    <property type="match status" value="1"/>
</dbReference>
<dbReference type="InterPro" id="IPR001509">
    <property type="entry name" value="Epimerase_deHydtase"/>
</dbReference>
<dbReference type="Pfam" id="PF01370">
    <property type="entry name" value="Epimerase"/>
    <property type="match status" value="1"/>
</dbReference>
<dbReference type="Gene3D" id="3.40.50.720">
    <property type="entry name" value="NAD(P)-binding Rossmann-like Domain"/>
    <property type="match status" value="1"/>
</dbReference>
<evidence type="ECO:0000256" key="2">
    <source>
        <dbReference type="ARBA" id="ARBA00023136"/>
    </source>
</evidence>
<dbReference type="Proteomes" id="UP001257234">
    <property type="component" value="Unassembled WGS sequence"/>
</dbReference>
<feature type="domain" description="NAD-dependent epimerase/dehydratase" evidence="3">
    <location>
        <begin position="7"/>
        <end position="114"/>
    </location>
</feature>
<gene>
    <name evidence="4" type="ORF">RE431_11545</name>
</gene>
<dbReference type="InterPro" id="IPR036291">
    <property type="entry name" value="NAD(P)-bd_dom_sf"/>
</dbReference>
<evidence type="ECO:0000256" key="1">
    <source>
        <dbReference type="ARBA" id="ARBA00004370"/>
    </source>
</evidence>
<evidence type="ECO:0000259" key="3">
    <source>
        <dbReference type="Pfam" id="PF01370"/>
    </source>
</evidence>
<dbReference type="PANTHER" id="PTHR14097:SF7">
    <property type="entry name" value="OXIDOREDUCTASE HTATIP2"/>
    <property type="match status" value="1"/>
</dbReference>
<sequence length="221" mass="25596">MEQKTAIILGATGLTGSILLDKLVDDPRYRKIKVFSRNHVHRKSEKIEEYLINLFELEKFTELFKADEVFCCIGTTQKKTPDNDTYRMVDFGIPATAAKLCHRNEIETFQVISAMGADEKSRFFYNRVKGEMEGAVLEQQIPNTYILQPSLIGGEREESRPFEFIWKKIMLVGDHLLVGSLRKYRSIHPEIIVKAMIYLANNKHRKGRITSEEIREIADRK</sequence>
<dbReference type="EMBL" id="JAVJIU010000004">
    <property type="protein sequence ID" value="MDR5591272.1"/>
    <property type="molecule type" value="Genomic_DNA"/>
</dbReference>
<comment type="subcellular location">
    <subcellularLocation>
        <location evidence="1">Membrane</location>
    </subcellularLocation>
</comment>
<reference evidence="5" key="1">
    <citation type="submission" date="2023-07" db="EMBL/GenBank/DDBJ databases">
        <title>Christiangramia sp. SM2212., a novel bacterium of the family Flavobacteriaceae isolated from the sea sediment.</title>
        <authorList>
            <person name="Wang J."/>
            <person name="Zhang X."/>
        </authorList>
    </citation>
    <scope>NUCLEOTIDE SEQUENCE [LARGE SCALE GENOMIC DNA]</scope>
    <source>
        <strain evidence="5">SM2212</strain>
    </source>
</reference>